<dbReference type="InterPro" id="IPR052705">
    <property type="entry name" value="Gliding_Motility_GTPase"/>
</dbReference>
<dbReference type="GO" id="GO:0005525">
    <property type="term" value="F:GTP binding"/>
    <property type="evidence" value="ECO:0007669"/>
    <property type="project" value="UniProtKB-KW"/>
</dbReference>
<comment type="similarity">
    <text evidence="1">Belongs to the GPN-loop GTPase family.</text>
</comment>
<dbReference type="KEGG" id="tsq:D3A95_02870"/>
<evidence type="ECO:0000256" key="4">
    <source>
        <dbReference type="ARBA" id="ARBA00023134"/>
    </source>
</evidence>
<dbReference type="Gene3D" id="3.40.50.300">
    <property type="entry name" value="P-loop containing nucleotide triphosphate hydrolases"/>
    <property type="match status" value="1"/>
</dbReference>
<sequence>MEIMRIVITGPVGAGKSTFIRTISEIEVVDTDRKATDEIAAFKEKTTVAMDFGRLQFGPNVALHLYGTPGQERFDFMWDILIRKAHAFILLVSSHRPQDFRAARRILAFMRHRTKIPMLVGLSHADNPNAWPAEEIAIALGYLSPHRRPPMLPVNALDQSSVAAAMMALIQAYASAQASQLNRSALTT</sequence>
<dbReference type="AlphaFoldDB" id="A0A3B7MA12"/>
<keyword evidence="3" id="KW-0378">Hydrolase</keyword>
<proteinExistence type="inferred from homology"/>
<gene>
    <name evidence="5" type="ORF">D3A95_02870</name>
</gene>
<evidence type="ECO:0000256" key="1">
    <source>
        <dbReference type="ARBA" id="ARBA00005290"/>
    </source>
</evidence>
<dbReference type="SUPFAM" id="SSF52540">
    <property type="entry name" value="P-loop containing nucleoside triphosphate hydrolases"/>
    <property type="match status" value="1"/>
</dbReference>
<dbReference type="GO" id="GO:0016787">
    <property type="term" value="F:hydrolase activity"/>
    <property type="evidence" value="ECO:0007669"/>
    <property type="project" value="UniProtKB-KW"/>
</dbReference>
<name>A0A3B7MA12_9CYAN</name>
<organism evidence="5 6">
    <name type="scientific">Thermosynechococcus sichuanensis E542</name>
    <dbReference type="NCBI Taxonomy" id="2016101"/>
    <lineage>
        <taxon>Bacteria</taxon>
        <taxon>Bacillati</taxon>
        <taxon>Cyanobacteriota</taxon>
        <taxon>Cyanophyceae</taxon>
        <taxon>Acaryochloridales</taxon>
        <taxon>Thermosynechococcaceae</taxon>
        <taxon>Thermosynechococcus</taxon>
        <taxon>Thermosynechococcus sichuanensis</taxon>
    </lineage>
</organism>
<dbReference type="PROSITE" id="PS51419">
    <property type="entry name" value="RAB"/>
    <property type="match status" value="1"/>
</dbReference>
<evidence type="ECO:0000313" key="5">
    <source>
        <dbReference type="EMBL" id="AXY67463.1"/>
    </source>
</evidence>
<evidence type="ECO:0000256" key="2">
    <source>
        <dbReference type="ARBA" id="ARBA00022741"/>
    </source>
</evidence>
<evidence type="ECO:0000256" key="3">
    <source>
        <dbReference type="ARBA" id="ARBA00022801"/>
    </source>
</evidence>
<dbReference type="InterPro" id="IPR004130">
    <property type="entry name" value="Gpn"/>
</dbReference>
<dbReference type="CDD" id="cd00882">
    <property type="entry name" value="Ras_like_GTPase"/>
    <property type="match status" value="1"/>
</dbReference>
<keyword evidence="2" id="KW-0547">Nucleotide-binding</keyword>
<dbReference type="Pfam" id="PF03029">
    <property type="entry name" value="ATP_bind_1"/>
    <property type="match status" value="1"/>
</dbReference>
<dbReference type="InterPro" id="IPR027417">
    <property type="entry name" value="P-loop_NTPase"/>
</dbReference>
<dbReference type="RefSeq" id="WP_181496157.1">
    <property type="nucleotide sequence ID" value="NZ_CP032152.1"/>
</dbReference>
<reference evidence="6" key="1">
    <citation type="submission" date="2018-09" db="EMBL/GenBank/DDBJ databases">
        <title>Complete genome sequence of thermophilic cyanobacteria strain Thermosynechococcus elongatus PKUAC-SCTE542.</title>
        <authorList>
            <person name="Liang Y."/>
            <person name="Tang J."/>
            <person name="Daroch M."/>
        </authorList>
    </citation>
    <scope>NUCLEOTIDE SEQUENCE [LARGE SCALE GENOMIC DNA]</scope>
    <source>
        <strain evidence="6">E542</strain>
    </source>
</reference>
<accession>A0A3B7MA12</accession>
<keyword evidence="4" id="KW-0342">GTP-binding</keyword>
<dbReference type="EMBL" id="CP032152">
    <property type="protein sequence ID" value="AXY67463.1"/>
    <property type="molecule type" value="Genomic_DNA"/>
</dbReference>
<dbReference type="Proteomes" id="UP000261812">
    <property type="component" value="Chromosome"/>
</dbReference>
<dbReference type="PANTHER" id="PTHR42708">
    <property type="entry name" value="ATP/GTP-BINDING PROTEIN-RELATED"/>
    <property type="match status" value="1"/>
</dbReference>
<dbReference type="PANTHER" id="PTHR42708:SF1">
    <property type="entry name" value="GLIDING MOTILITY PROTEIN MGLA"/>
    <property type="match status" value="1"/>
</dbReference>
<keyword evidence="6" id="KW-1185">Reference proteome</keyword>
<protein>
    <submittedName>
        <fullName evidence="5">ATP/GTP-binding protein</fullName>
    </submittedName>
</protein>
<evidence type="ECO:0000313" key="6">
    <source>
        <dbReference type="Proteomes" id="UP000261812"/>
    </source>
</evidence>